<dbReference type="GO" id="GO:0000287">
    <property type="term" value="F:magnesium ion binding"/>
    <property type="evidence" value="ECO:0007669"/>
    <property type="project" value="InterPro"/>
</dbReference>
<dbReference type="RefSeq" id="WP_019361697.1">
    <property type="nucleotide sequence ID" value="NZ_LT629972.1"/>
</dbReference>
<gene>
    <name evidence="1" type="ORF">SAMN05216581_3456</name>
</gene>
<sequence length="331" mass="36675">MPYELDSRLVIGVASSAVFDLSESDAIFKSEGEEKYRRFQESNLDNPLPKGIAYPFIKRLLSLNDLSPDPGDPLVEVVLLSKNDPDTGLRVMKTIEHYGLPMTRAIFMQGKAPYEYIPALNIALFLSGDKSDVESAIKAGHPAGQMLDSTFDDDEADQTLRIAFDFDGVLAGDESEAVMQSSGLTEFHAYEVRNVMQPHNPGPLKEFMVRISKLQSVEEAHKQRNPDYENRIRVSIVTARNAPSHERAMNTLKSWGVMANDAFFLGGIEKGRVLGVLKPHIFFDDQSGHLKSASAVAPSVHVPFGITNQVEVRPPVALDSPLVDEKSREMF</sequence>
<dbReference type="PANTHER" id="PTHR31367">
    <property type="entry name" value="CYTOSOLIC 5'-NUCLEOTIDASE 1 FAMILY MEMBER"/>
    <property type="match status" value="1"/>
</dbReference>
<dbReference type="InterPro" id="IPR010394">
    <property type="entry name" value="5-nucleotidase"/>
</dbReference>
<organism evidence="1 2">
    <name type="scientific">Pseudomonas asplenii</name>
    <dbReference type="NCBI Taxonomy" id="53407"/>
    <lineage>
        <taxon>Bacteria</taxon>
        <taxon>Pseudomonadati</taxon>
        <taxon>Pseudomonadota</taxon>
        <taxon>Gammaproteobacteria</taxon>
        <taxon>Pseudomonadales</taxon>
        <taxon>Pseudomonadaceae</taxon>
        <taxon>Pseudomonas</taxon>
    </lineage>
</organism>
<accession>A0A1H6NP61</accession>
<evidence type="ECO:0000313" key="1">
    <source>
        <dbReference type="EMBL" id="SEI17789.1"/>
    </source>
</evidence>
<dbReference type="GO" id="GO:0000166">
    <property type="term" value="F:nucleotide binding"/>
    <property type="evidence" value="ECO:0007669"/>
    <property type="project" value="InterPro"/>
</dbReference>
<dbReference type="GO" id="GO:0005737">
    <property type="term" value="C:cytoplasm"/>
    <property type="evidence" value="ECO:0007669"/>
    <property type="project" value="InterPro"/>
</dbReference>
<dbReference type="Proteomes" id="UP000182272">
    <property type="component" value="Chromosome I"/>
</dbReference>
<dbReference type="PANTHER" id="PTHR31367:SF5">
    <property type="entry name" value="CYTOSOLIC 5'-NUCLEOTIDASE 1A"/>
    <property type="match status" value="1"/>
</dbReference>
<name>A0A1H6NP61_9PSED</name>
<dbReference type="OrthoDB" id="9778569at2"/>
<evidence type="ECO:0000313" key="2">
    <source>
        <dbReference type="Proteomes" id="UP000182272"/>
    </source>
</evidence>
<protein>
    <submittedName>
        <fullName evidence="1">5'-nucleotidase</fullName>
    </submittedName>
</protein>
<dbReference type="GO" id="GO:0008253">
    <property type="term" value="F:5'-nucleotidase activity"/>
    <property type="evidence" value="ECO:0007669"/>
    <property type="project" value="InterPro"/>
</dbReference>
<reference evidence="1 2" key="1">
    <citation type="submission" date="2016-10" db="EMBL/GenBank/DDBJ databases">
        <authorList>
            <person name="de Groot N.N."/>
        </authorList>
    </citation>
    <scope>NUCLEOTIDE SEQUENCE [LARGE SCALE GENOMIC DNA]</scope>
    <source>
        <strain evidence="1 2">LMG 2158</strain>
    </source>
</reference>
<dbReference type="AlphaFoldDB" id="A0A1H6NP61"/>
<proteinExistence type="predicted"/>
<dbReference type="GO" id="GO:0009117">
    <property type="term" value="P:nucleotide metabolic process"/>
    <property type="evidence" value="ECO:0007669"/>
    <property type="project" value="InterPro"/>
</dbReference>
<dbReference type="EMBL" id="LT629972">
    <property type="protein sequence ID" value="SEI17789.1"/>
    <property type="molecule type" value="Genomic_DNA"/>
</dbReference>
<dbReference type="Pfam" id="PF06189">
    <property type="entry name" value="5-nucleotidase"/>
    <property type="match status" value="1"/>
</dbReference>